<feature type="transmembrane region" description="Helical" evidence="1">
    <location>
        <begin position="89"/>
        <end position="113"/>
    </location>
</feature>
<dbReference type="Pfam" id="PF07331">
    <property type="entry name" value="TctB"/>
    <property type="match status" value="1"/>
</dbReference>
<organism evidence="3 4">
    <name type="scientific">Pelagibacterium nitratireducens</name>
    <dbReference type="NCBI Taxonomy" id="1046114"/>
    <lineage>
        <taxon>Bacteria</taxon>
        <taxon>Pseudomonadati</taxon>
        <taxon>Pseudomonadota</taxon>
        <taxon>Alphaproteobacteria</taxon>
        <taxon>Hyphomicrobiales</taxon>
        <taxon>Devosiaceae</taxon>
        <taxon>Pelagibacterium</taxon>
    </lineage>
</organism>
<reference evidence="3 4" key="1">
    <citation type="submission" date="2024-02" db="EMBL/GenBank/DDBJ databases">
        <title>Complete genome sequence of Pelagibacterium nitratireducens ZH15.</title>
        <authorList>
            <person name="Zhao L.H."/>
        </authorList>
    </citation>
    <scope>NUCLEOTIDE SEQUENCE [LARGE SCALE GENOMIC DNA]</scope>
    <source>
        <strain evidence="3 4">ZH15</strain>
    </source>
</reference>
<dbReference type="InterPro" id="IPR009936">
    <property type="entry name" value="DUF1468"/>
</dbReference>
<evidence type="ECO:0000259" key="2">
    <source>
        <dbReference type="Pfam" id="PF07331"/>
    </source>
</evidence>
<dbReference type="EMBL" id="CP146275">
    <property type="protein sequence ID" value="WWT31832.1"/>
    <property type="molecule type" value="Genomic_DNA"/>
</dbReference>
<evidence type="ECO:0000313" key="4">
    <source>
        <dbReference type="Proteomes" id="UP001369958"/>
    </source>
</evidence>
<keyword evidence="1" id="KW-0812">Transmembrane</keyword>
<accession>A0ABZ2HWC5</accession>
<feature type="transmembrane region" description="Helical" evidence="1">
    <location>
        <begin position="119"/>
        <end position="141"/>
    </location>
</feature>
<name>A0ABZ2HWC5_9HYPH</name>
<dbReference type="Proteomes" id="UP001369958">
    <property type="component" value="Chromosome"/>
</dbReference>
<dbReference type="RefSeq" id="WP_338607293.1">
    <property type="nucleotide sequence ID" value="NZ_CP146275.1"/>
</dbReference>
<feature type="transmembrane region" description="Helical" evidence="1">
    <location>
        <begin position="29"/>
        <end position="47"/>
    </location>
</feature>
<evidence type="ECO:0000256" key="1">
    <source>
        <dbReference type="SAM" id="Phobius"/>
    </source>
</evidence>
<keyword evidence="1" id="KW-0472">Membrane</keyword>
<sequence length="159" mass="16969">MAMAGLFFWGSFGLNTLMADPGGPAIVPRVVAVIIAVAATFELLRTWRLRHLSEPIAQTFKGFASEARSGLRADGSQHARVAAAMTLCLLYPLGIHLIGFYLASALLVGLIGLVCSVSWYGIVAMAVLLPALLEVLFGALLNARIPTGILFNVSIERLF</sequence>
<proteinExistence type="predicted"/>
<feature type="domain" description="DUF1468" evidence="2">
    <location>
        <begin position="5"/>
        <end position="146"/>
    </location>
</feature>
<keyword evidence="1" id="KW-1133">Transmembrane helix</keyword>
<gene>
    <name evidence="3" type="ORF">V6617_12525</name>
</gene>
<evidence type="ECO:0000313" key="3">
    <source>
        <dbReference type="EMBL" id="WWT31832.1"/>
    </source>
</evidence>
<protein>
    <submittedName>
        <fullName evidence="3">Tripartite tricarboxylate transporter TctB family protein</fullName>
    </submittedName>
</protein>
<keyword evidence="4" id="KW-1185">Reference proteome</keyword>